<comment type="caution">
    <text evidence="5">The sequence shown here is derived from an EMBL/GenBank/DDBJ whole genome shotgun (WGS) entry which is preliminary data.</text>
</comment>
<gene>
    <name evidence="5" type="ORF">ACFSJT_12895</name>
</gene>
<dbReference type="SMART" id="SM00342">
    <property type="entry name" value="HTH_ARAC"/>
    <property type="match status" value="1"/>
</dbReference>
<accession>A0ABW5AYY8</accession>
<evidence type="ECO:0000313" key="6">
    <source>
        <dbReference type="Proteomes" id="UP001597344"/>
    </source>
</evidence>
<proteinExistence type="predicted"/>
<evidence type="ECO:0000256" key="3">
    <source>
        <dbReference type="SAM" id="Phobius"/>
    </source>
</evidence>
<dbReference type="PANTHER" id="PTHR43280:SF2">
    <property type="entry name" value="HTH-TYPE TRANSCRIPTIONAL REGULATOR EXSA"/>
    <property type="match status" value="1"/>
</dbReference>
<dbReference type="Pfam" id="PF12833">
    <property type="entry name" value="HTH_18"/>
    <property type="match status" value="1"/>
</dbReference>
<dbReference type="Gene3D" id="1.10.10.60">
    <property type="entry name" value="Homeodomain-like"/>
    <property type="match status" value="2"/>
</dbReference>
<keyword evidence="2" id="KW-0802">TPR repeat</keyword>
<evidence type="ECO:0000256" key="2">
    <source>
        <dbReference type="PROSITE-ProRule" id="PRU00339"/>
    </source>
</evidence>
<dbReference type="Proteomes" id="UP001597344">
    <property type="component" value="Unassembled WGS sequence"/>
</dbReference>
<dbReference type="PROSITE" id="PS50005">
    <property type="entry name" value="TPR"/>
    <property type="match status" value="1"/>
</dbReference>
<dbReference type="Pfam" id="PF13181">
    <property type="entry name" value="TPR_8"/>
    <property type="match status" value="1"/>
</dbReference>
<dbReference type="RefSeq" id="WP_378320698.1">
    <property type="nucleotide sequence ID" value="NZ_JBHUHY010000013.1"/>
</dbReference>
<protein>
    <submittedName>
        <fullName evidence="5">Helix-turn-helix domain-containing protein</fullName>
    </submittedName>
</protein>
<evidence type="ECO:0000259" key="4">
    <source>
        <dbReference type="PROSITE" id="PS01124"/>
    </source>
</evidence>
<dbReference type="InterPro" id="IPR018060">
    <property type="entry name" value="HTH_AraC"/>
</dbReference>
<dbReference type="InterPro" id="IPR011990">
    <property type="entry name" value="TPR-like_helical_dom_sf"/>
</dbReference>
<feature type="domain" description="HTH araC/xylS-type" evidence="4">
    <location>
        <begin position="462"/>
        <end position="574"/>
    </location>
</feature>
<keyword evidence="6" id="KW-1185">Reference proteome</keyword>
<dbReference type="EMBL" id="JBHUHY010000013">
    <property type="protein sequence ID" value="MFD2187692.1"/>
    <property type="molecule type" value="Genomic_DNA"/>
</dbReference>
<keyword evidence="3" id="KW-0472">Membrane</keyword>
<dbReference type="SMART" id="SM00028">
    <property type="entry name" value="TPR"/>
    <property type="match status" value="4"/>
</dbReference>
<sequence>MKNVLQITILILFIHIENSNAQTTPKFTIPDSLAHLDYNDLREKSYKQLERNSKLAKQYAKIYLRKARVEGNQLEMAMGYALIGYAHFSKHEYEKRIMYLDSAIESSKTLKNKKFPAFFFINKGAVYENSGDFKKALDNYLVSIEWSKKNEHKDLEYVAIHNIGILKRKLGKYEEAKAIFKKCLLYDISKEKMTSRDSLSYLATLSELVQTYHRNNEIDSAVITNKKGFNPSKGKNVLYLFKLNDALLQYYDGKYKEVIKDTDTLLPILLKTENKYLFQKSYLINTYLYRGKSYKALNKLDSSISSFKRIDSLLQVDTYTIPEIRTVYTNLINYYKSQGDKNQQLFYVNRLLRADSILDSNYKYVSDRLVKDYDTPELLLQKEALIEDLEDKHTTSSIGILILSVVLGIGCVFLFLSYKKQKRYQQRFEELMATRTKPVQEIKQEVEEVKTKTTPASIGISEEIVNAILEQLDNFEQKQGYIKMNLTTSGLASKFGTNSKYLSKVINTYKQKSFIQYINDLRIEFIVDKLKTEAKYRMYTIKALATESGFNTTEAFSKSFYKKTGIYPSYFIKQFEKQQEYVNR</sequence>
<evidence type="ECO:0000256" key="1">
    <source>
        <dbReference type="ARBA" id="ARBA00023125"/>
    </source>
</evidence>
<name>A0ABW5AYY8_9FLAO</name>
<keyword evidence="3" id="KW-0812">Transmembrane</keyword>
<keyword evidence="3" id="KW-1133">Transmembrane helix</keyword>
<dbReference type="Gene3D" id="1.25.40.10">
    <property type="entry name" value="Tetratricopeptide repeat domain"/>
    <property type="match status" value="2"/>
</dbReference>
<evidence type="ECO:0000313" key="5">
    <source>
        <dbReference type="EMBL" id="MFD2187692.1"/>
    </source>
</evidence>
<keyword evidence="1" id="KW-0238">DNA-binding</keyword>
<organism evidence="5 6">
    <name type="scientific">Aquimarina celericrescens</name>
    <dbReference type="NCBI Taxonomy" id="1964542"/>
    <lineage>
        <taxon>Bacteria</taxon>
        <taxon>Pseudomonadati</taxon>
        <taxon>Bacteroidota</taxon>
        <taxon>Flavobacteriia</taxon>
        <taxon>Flavobacteriales</taxon>
        <taxon>Flavobacteriaceae</taxon>
        <taxon>Aquimarina</taxon>
    </lineage>
</organism>
<feature type="transmembrane region" description="Helical" evidence="3">
    <location>
        <begin position="398"/>
        <end position="418"/>
    </location>
</feature>
<reference evidence="6" key="1">
    <citation type="journal article" date="2019" name="Int. J. Syst. Evol. Microbiol.">
        <title>The Global Catalogue of Microorganisms (GCM) 10K type strain sequencing project: providing services to taxonomists for standard genome sequencing and annotation.</title>
        <authorList>
            <consortium name="The Broad Institute Genomics Platform"/>
            <consortium name="The Broad Institute Genome Sequencing Center for Infectious Disease"/>
            <person name="Wu L."/>
            <person name="Ma J."/>
        </authorList>
    </citation>
    <scope>NUCLEOTIDE SEQUENCE [LARGE SCALE GENOMIC DNA]</scope>
    <source>
        <strain evidence="6">DT92</strain>
    </source>
</reference>
<dbReference type="PROSITE" id="PS01124">
    <property type="entry name" value="HTH_ARAC_FAMILY_2"/>
    <property type="match status" value="1"/>
</dbReference>
<dbReference type="SUPFAM" id="SSF48452">
    <property type="entry name" value="TPR-like"/>
    <property type="match status" value="1"/>
</dbReference>
<dbReference type="PANTHER" id="PTHR43280">
    <property type="entry name" value="ARAC-FAMILY TRANSCRIPTIONAL REGULATOR"/>
    <property type="match status" value="1"/>
</dbReference>
<feature type="repeat" description="TPR" evidence="2">
    <location>
        <begin position="117"/>
        <end position="150"/>
    </location>
</feature>
<dbReference type="InterPro" id="IPR019734">
    <property type="entry name" value="TPR_rpt"/>
</dbReference>